<feature type="region of interest" description="Disordered" evidence="9">
    <location>
        <begin position="67"/>
        <end position="135"/>
    </location>
</feature>
<reference evidence="13" key="1">
    <citation type="submission" date="2025-08" db="UniProtKB">
        <authorList>
            <consortium name="RefSeq"/>
        </authorList>
    </citation>
    <scope>IDENTIFICATION</scope>
</reference>
<sequence length="420" mass="46210">MSCTGEGDTSEDNAGACRPPGSVSSYCIDSILGRRSPSKFHARKNIPPLSGTRVRSDGYILITPDSTQLDKESLHGQPLGSVGELSESSKGIPVDKERKKDEHTRSKPCRCLRKTYKPPVTPSRKSYLESAPASSKRVLVEQRAKDVAFRDPKLSSSSANEEVLRSDGSLREGEDCVCLSAGSDSEEGMLKRKQRRYRTTFTNDQLEELERAFQKTHYPDVFTREELAIRLNLTESRVQVWFQNRRAKWRKREKAGVQPLPLNFPFLGPTPSFHPTGHYLDRGPLPTHLLPFLDTAWTDGTTSFPFLGQSLSIASLSLGSFPGVAVCRHPAVIGPSFGRIFSMRPLTLPRLPIPAAVSSPVPSQNTLPNSPSSTPPSMSSSPAERRASSIASLRLKAKEHSAQLTQLNAEASCTARREPC</sequence>
<comment type="subcellular location">
    <subcellularLocation>
        <location evidence="1 7 8">Nucleus</location>
    </subcellularLocation>
</comment>
<dbReference type="InterPro" id="IPR003654">
    <property type="entry name" value="OAR_dom"/>
</dbReference>
<gene>
    <name evidence="13" type="primary">LOC105893507</name>
</gene>
<feature type="compositionally biased region" description="Low complexity" evidence="9">
    <location>
        <begin position="358"/>
        <end position="382"/>
    </location>
</feature>
<dbReference type="InterPro" id="IPR009057">
    <property type="entry name" value="Homeodomain-like_sf"/>
</dbReference>
<dbReference type="Pfam" id="PF00046">
    <property type="entry name" value="Homeodomain"/>
    <property type="match status" value="1"/>
</dbReference>
<keyword evidence="6 7" id="KW-0539">Nucleus</keyword>
<dbReference type="PROSITE" id="PS00027">
    <property type="entry name" value="HOMEOBOX_1"/>
    <property type="match status" value="1"/>
</dbReference>
<evidence type="ECO:0000313" key="13">
    <source>
        <dbReference type="RefSeq" id="XP_031428610.1"/>
    </source>
</evidence>
<dbReference type="GO" id="GO:0005634">
    <property type="term" value="C:nucleus"/>
    <property type="evidence" value="ECO:0007669"/>
    <property type="project" value="UniProtKB-SubCell"/>
</dbReference>
<dbReference type="GO" id="GO:0000977">
    <property type="term" value="F:RNA polymerase II transcription regulatory region sequence-specific DNA binding"/>
    <property type="evidence" value="ECO:0007669"/>
    <property type="project" value="TreeGrafter"/>
</dbReference>
<evidence type="ECO:0000256" key="3">
    <source>
        <dbReference type="ARBA" id="ARBA00022473"/>
    </source>
</evidence>
<keyword evidence="12" id="KW-1185">Reference proteome</keyword>
<dbReference type="Gene3D" id="1.10.10.60">
    <property type="entry name" value="Homeodomain-like"/>
    <property type="match status" value="1"/>
</dbReference>
<dbReference type="PANTHER" id="PTHR24329">
    <property type="entry name" value="HOMEOBOX PROTEIN ARISTALESS"/>
    <property type="match status" value="1"/>
</dbReference>
<evidence type="ECO:0000256" key="1">
    <source>
        <dbReference type="ARBA" id="ARBA00004123"/>
    </source>
</evidence>
<evidence type="ECO:0000256" key="4">
    <source>
        <dbReference type="ARBA" id="ARBA00023125"/>
    </source>
</evidence>
<dbReference type="PROSITE" id="PS50071">
    <property type="entry name" value="HOMEOBOX_2"/>
    <property type="match status" value="1"/>
</dbReference>
<name>A0A6P8FZ37_CLUHA</name>
<feature type="compositionally biased region" description="Basic residues" evidence="9">
    <location>
        <begin position="106"/>
        <end position="116"/>
    </location>
</feature>
<evidence type="ECO:0000259" key="10">
    <source>
        <dbReference type="PROSITE" id="PS50071"/>
    </source>
</evidence>
<dbReference type="InterPro" id="IPR001356">
    <property type="entry name" value="HD"/>
</dbReference>
<dbReference type="Pfam" id="PF03826">
    <property type="entry name" value="OAR"/>
    <property type="match status" value="1"/>
</dbReference>
<dbReference type="GO" id="GO:0000981">
    <property type="term" value="F:DNA-binding transcription factor activity, RNA polymerase II-specific"/>
    <property type="evidence" value="ECO:0007669"/>
    <property type="project" value="InterPro"/>
</dbReference>
<comment type="similarity">
    <text evidence="2">Belongs to the paired homeobox family. Bicoid subfamily.</text>
</comment>
<dbReference type="RefSeq" id="XP_031428610.1">
    <property type="nucleotide sequence ID" value="XM_031572750.1"/>
</dbReference>
<evidence type="ECO:0000256" key="2">
    <source>
        <dbReference type="ARBA" id="ARBA00006503"/>
    </source>
</evidence>
<evidence type="ECO:0000259" key="11">
    <source>
        <dbReference type="PROSITE" id="PS50803"/>
    </source>
</evidence>
<protein>
    <submittedName>
        <fullName evidence="13">Aristaless-related homeobox protein</fullName>
    </submittedName>
</protein>
<dbReference type="CDD" id="cd00086">
    <property type="entry name" value="homeodomain"/>
    <property type="match status" value="1"/>
</dbReference>
<evidence type="ECO:0000256" key="7">
    <source>
        <dbReference type="PROSITE-ProRule" id="PRU00108"/>
    </source>
</evidence>
<organism evidence="12 13">
    <name type="scientific">Clupea harengus</name>
    <name type="common">Atlantic herring</name>
    <dbReference type="NCBI Taxonomy" id="7950"/>
    <lineage>
        <taxon>Eukaryota</taxon>
        <taxon>Metazoa</taxon>
        <taxon>Chordata</taxon>
        <taxon>Craniata</taxon>
        <taxon>Vertebrata</taxon>
        <taxon>Euteleostomi</taxon>
        <taxon>Actinopterygii</taxon>
        <taxon>Neopterygii</taxon>
        <taxon>Teleostei</taxon>
        <taxon>Clupei</taxon>
        <taxon>Clupeiformes</taxon>
        <taxon>Clupeoidei</taxon>
        <taxon>Clupeidae</taxon>
        <taxon>Clupea</taxon>
    </lineage>
</organism>
<proteinExistence type="inferred from homology"/>
<dbReference type="PANTHER" id="PTHR24329:SF337">
    <property type="entry name" value="ARISTALESS RELATED HOMEOBOX"/>
    <property type="match status" value="1"/>
</dbReference>
<evidence type="ECO:0000256" key="8">
    <source>
        <dbReference type="RuleBase" id="RU000682"/>
    </source>
</evidence>
<evidence type="ECO:0000256" key="6">
    <source>
        <dbReference type="ARBA" id="ARBA00023242"/>
    </source>
</evidence>
<dbReference type="OrthoDB" id="6159439at2759"/>
<dbReference type="Proteomes" id="UP000515152">
    <property type="component" value="Chromosome 8"/>
</dbReference>
<keyword evidence="5 7" id="KW-0371">Homeobox</keyword>
<dbReference type="PROSITE" id="PS50803">
    <property type="entry name" value="OAR"/>
    <property type="match status" value="1"/>
</dbReference>
<accession>A0A6P8FZ37</accession>
<feature type="compositionally biased region" description="Basic and acidic residues" evidence="9">
    <location>
        <begin position="93"/>
        <end position="105"/>
    </location>
</feature>
<keyword evidence="3" id="KW-0217">Developmental protein</keyword>
<dbReference type="FunFam" id="1.10.10.60:FF:000102">
    <property type="entry name" value="Aristaless related homeobox"/>
    <property type="match status" value="1"/>
</dbReference>
<dbReference type="AlphaFoldDB" id="A0A6P8FZ37"/>
<feature type="domain" description="OAR" evidence="11">
    <location>
        <begin position="388"/>
        <end position="401"/>
    </location>
</feature>
<feature type="domain" description="Homeobox" evidence="10">
    <location>
        <begin position="192"/>
        <end position="252"/>
    </location>
</feature>
<evidence type="ECO:0000256" key="9">
    <source>
        <dbReference type="SAM" id="MobiDB-lite"/>
    </source>
</evidence>
<feature type="region of interest" description="Disordered" evidence="9">
    <location>
        <begin position="358"/>
        <end position="392"/>
    </location>
</feature>
<dbReference type="KEGG" id="char:105893507"/>
<feature type="DNA-binding region" description="Homeobox" evidence="7">
    <location>
        <begin position="194"/>
        <end position="253"/>
    </location>
</feature>
<evidence type="ECO:0000256" key="5">
    <source>
        <dbReference type="ARBA" id="ARBA00023155"/>
    </source>
</evidence>
<dbReference type="SMART" id="SM00389">
    <property type="entry name" value="HOX"/>
    <property type="match status" value="1"/>
</dbReference>
<dbReference type="InterPro" id="IPR017970">
    <property type="entry name" value="Homeobox_CS"/>
</dbReference>
<evidence type="ECO:0000313" key="12">
    <source>
        <dbReference type="Proteomes" id="UP000515152"/>
    </source>
</evidence>
<keyword evidence="4 7" id="KW-0238">DNA-binding</keyword>
<dbReference type="GeneID" id="105893507"/>
<dbReference type="InterPro" id="IPR050649">
    <property type="entry name" value="Paired_Homeobox_TFs"/>
</dbReference>
<dbReference type="SUPFAM" id="SSF46689">
    <property type="entry name" value="Homeodomain-like"/>
    <property type="match status" value="1"/>
</dbReference>